<dbReference type="AlphaFoldDB" id="A0A4C1VVK0"/>
<evidence type="ECO:0000313" key="2">
    <source>
        <dbReference type="EMBL" id="GBP42783.1"/>
    </source>
</evidence>
<evidence type="ECO:0000256" key="1">
    <source>
        <dbReference type="SAM" id="MobiDB-lite"/>
    </source>
</evidence>
<keyword evidence="3" id="KW-1185">Reference proteome</keyword>
<accession>A0A4C1VVK0</accession>
<protein>
    <submittedName>
        <fullName evidence="2">Uncharacterized protein</fullName>
    </submittedName>
</protein>
<feature type="region of interest" description="Disordered" evidence="1">
    <location>
        <begin position="56"/>
        <end position="80"/>
    </location>
</feature>
<name>A0A4C1VVK0_EUMVA</name>
<dbReference type="EMBL" id="BGZK01000424">
    <property type="protein sequence ID" value="GBP42783.1"/>
    <property type="molecule type" value="Genomic_DNA"/>
</dbReference>
<gene>
    <name evidence="2" type="ORF">EVAR_83300_1</name>
</gene>
<proteinExistence type="predicted"/>
<dbReference type="Proteomes" id="UP000299102">
    <property type="component" value="Unassembled WGS sequence"/>
</dbReference>
<organism evidence="2 3">
    <name type="scientific">Eumeta variegata</name>
    <name type="common">Bagworm moth</name>
    <name type="synonym">Eumeta japonica</name>
    <dbReference type="NCBI Taxonomy" id="151549"/>
    <lineage>
        <taxon>Eukaryota</taxon>
        <taxon>Metazoa</taxon>
        <taxon>Ecdysozoa</taxon>
        <taxon>Arthropoda</taxon>
        <taxon>Hexapoda</taxon>
        <taxon>Insecta</taxon>
        <taxon>Pterygota</taxon>
        <taxon>Neoptera</taxon>
        <taxon>Endopterygota</taxon>
        <taxon>Lepidoptera</taxon>
        <taxon>Glossata</taxon>
        <taxon>Ditrysia</taxon>
        <taxon>Tineoidea</taxon>
        <taxon>Psychidae</taxon>
        <taxon>Oiketicinae</taxon>
        <taxon>Eumeta</taxon>
    </lineage>
</organism>
<comment type="caution">
    <text evidence="2">The sequence shown here is derived from an EMBL/GenBank/DDBJ whole genome shotgun (WGS) entry which is preliminary data.</text>
</comment>
<feature type="non-terminal residue" evidence="2">
    <location>
        <position position="1"/>
    </location>
</feature>
<reference evidence="2 3" key="1">
    <citation type="journal article" date="2019" name="Commun. Biol.">
        <title>The bagworm genome reveals a unique fibroin gene that provides high tensile strength.</title>
        <authorList>
            <person name="Kono N."/>
            <person name="Nakamura H."/>
            <person name="Ohtoshi R."/>
            <person name="Tomita M."/>
            <person name="Numata K."/>
            <person name="Arakawa K."/>
        </authorList>
    </citation>
    <scope>NUCLEOTIDE SEQUENCE [LARGE SCALE GENOMIC DNA]</scope>
</reference>
<sequence>CGLVCDIVSSDRVDCIGLTCGTELNNKYENKETFTPVQGTVVLHIGLTDEDRGERAESSCKSDCGSIGSGGSGGVRSSKDLNGLLRQRDTLTYYSKINRVFLAKGNLQIPST</sequence>
<evidence type="ECO:0000313" key="3">
    <source>
        <dbReference type="Proteomes" id="UP000299102"/>
    </source>
</evidence>